<organism evidence="2">
    <name type="scientific">Streptomyces sp. R08</name>
    <dbReference type="NCBI Taxonomy" id="3238624"/>
    <lineage>
        <taxon>Bacteria</taxon>
        <taxon>Bacillati</taxon>
        <taxon>Actinomycetota</taxon>
        <taxon>Actinomycetes</taxon>
        <taxon>Kitasatosporales</taxon>
        <taxon>Streptomycetaceae</taxon>
        <taxon>Streptomyces</taxon>
    </lineage>
</organism>
<proteinExistence type="predicted"/>
<evidence type="ECO:0000313" key="2">
    <source>
        <dbReference type="EMBL" id="XDQ02559.1"/>
    </source>
</evidence>
<name>A0AB39M9P6_9ACTN</name>
<feature type="signal peptide" evidence="1">
    <location>
        <begin position="1"/>
        <end position="27"/>
    </location>
</feature>
<gene>
    <name evidence="2" type="ORF">AB5J58_21150</name>
</gene>
<dbReference type="RefSeq" id="WP_369188675.1">
    <property type="nucleotide sequence ID" value="NZ_CP163431.1"/>
</dbReference>
<dbReference type="EMBL" id="CP163431">
    <property type="protein sequence ID" value="XDQ02559.1"/>
    <property type="molecule type" value="Genomic_DNA"/>
</dbReference>
<evidence type="ECO:0000256" key="1">
    <source>
        <dbReference type="SAM" id="SignalP"/>
    </source>
</evidence>
<feature type="chain" id="PRO_5044330074" evidence="1">
    <location>
        <begin position="28"/>
        <end position="141"/>
    </location>
</feature>
<dbReference type="AlphaFoldDB" id="A0AB39M9P6"/>
<protein>
    <submittedName>
        <fullName evidence="2">Uncharacterized protein</fullName>
    </submittedName>
</protein>
<accession>A0AB39M9P6</accession>
<reference evidence="2" key="1">
    <citation type="submission" date="2024-07" db="EMBL/GenBank/DDBJ databases">
        <authorList>
            <person name="Yu S.T."/>
        </authorList>
    </citation>
    <scope>NUCLEOTIDE SEQUENCE</scope>
    <source>
        <strain evidence="2">R08</strain>
    </source>
</reference>
<keyword evidence="1" id="KW-0732">Signal</keyword>
<sequence>MRTKIATTALLASLTVAGVALAPAVSAAPQHTAVQAAPAAAPGFYVGGTWKLYQSNGPVVTMNVSQDSAGTLYGSASCCGNPGTIRSGRVDGTGIYFVIAWSNGALGRYTGNLGPDRRLSGYTFDINNPSSQANWNTSRTF</sequence>